<organism evidence="2">
    <name type="scientific">Cyanothece sp. (strain PCC 7425 / ATCC 29141)</name>
    <dbReference type="NCBI Taxonomy" id="395961"/>
    <lineage>
        <taxon>Bacteria</taxon>
        <taxon>Bacillati</taxon>
        <taxon>Cyanobacteriota</taxon>
        <taxon>Cyanophyceae</taxon>
        <taxon>Gomontiellales</taxon>
        <taxon>Cyanothecaceae</taxon>
        <taxon>Cyanothece</taxon>
    </lineage>
</organism>
<reference evidence="2" key="1">
    <citation type="submission" date="2009-01" db="EMBL/GenBank/DDBJ databases">
        <title>Complete sequence of chromosome Cyanothece sp. PCC 7425.</title>
        <authorList>
            <consortium name="US DOE Joint Genome Institute"/>
            <person name="Lucas S."/>
            <person name="Copeland A."/>
            <person name="Lapidus A."/>
            <person name="Glavina del Rio T."/>
            <person name="Dalin E."/>
            <person name="Tice H."/>
            <person name="Bruce D."/>
            <person name="Goodwin L."/>
            <person name="Pitluck S."/>
            <person name="Sims D."/>
            <person name="Meineke L."/>
            <person name="Brettin T."/>
            <person name="Detter J.C."/>
            <person name="Han C."/>
            <person name="Larimer F."/>
            <person name="Land M."/>
            <person name="Hauser L."/>
            <person name="Kyrpides N."/>
            <person name="Ovchinnikova G."/>
            <person name="Liberton M."/>
            <person name="Stoeckel J."/>
            <person name="Banerjee A."/>
            <person name="Singh A."/>
            <person name="Page L."/>
            <person name="Sato H."/>
            <person name="Zhao L."/>
            <person name="Sherman L."/>
            <person name="Pakrasi H."/>
            <person name="Richardson P."/>
        </authorList>
    </citation>
    <scope>NUCLEOTIDE SEQUENCE</scope>
    <source>
        <strain evidence="2">PCC 7425</strain>
    </source>
</reference>
<feature type="domain" description="Cupin type-1" evidence="1">
    <location>
        <begin position="43"/>
        <end position="120"/>
    </location>
</feature>
<dbReference type="OrthoDB" id="564990at2"/>
<dbReference type="eggNOG" id="COG0662">
    <property type="taxonomic scope" value="Bacteria"/>
</dbReference>
<dbReference type="STRING" id="395961.Cyan7425_3603"/>
<dbReference type="HOGENOM" id="CLU_1854290_0_0_3"/>
<dbReference type="Gene3D" id="2.60.120.10">
    <property type="entry name" value="Jelly Rolls"/>
    <property type="match status" value="1"/>
</dbReference>
<sequence length="144" mass="16195">MTAFSFAQLILESETWPTKRCCEQPYGTNYRSFPLDHRNPELASSLYRIEPGAANYPHYHVAGADIFLIVEGKGELLTCVMAPPNDTVANTALKITPVTTGSFFHISPQELHWIRNLSTDAPLYYLNIAPLNHEFDRIDVTVQA</sequence>
<dbReference type="InterPro" id="IPR014710">
    <property type="entry name" value="RmlC-like_jellyroll"/>
</dbReference>
<proteinExistence type="predicted"/>
<dbReference type="AlphaFoldDB" id="B8HRQ6"/>
<gene>
    <name evidence="2" type="ordered locus">Cyan7425_3603</name>
</gene>
<evidence type="ECO:0000313" key="2">
    <source>
        <dbReference type="EMBL" id="ACL45923.1"/>
    </source>
</evidence>
<dbReference type="EMBL" id="CP001344">
    <property type="protein sequence ID" value="ACL45923.1"/>
    <property type="molecule type" value="Genomic_DNA"/>
</dbReference>
<protein>
    <submittedName>
        <fullName evidence="2">Cupin 2 conserved barrel domain protein</fullName>
    </submittedName>
</protein>
<evidence type="ECO:0000259" key="1">
    <source>
        <dbReference type="Pfam" id="PF00190"/>
    </source>
</evidence>
<accession>B8HRQ6</accession>
<dbReference type="CDD" id="cd02208">
    <property type="entry name" value="cupin_RmlC-like"/>
    <property type="match status" value="1"/>
</dbReference>
<dbReference type="Pfam" id="PF00190">
    <property type="entry name" value="Cupin_1"/>
    <property type="match status" value="1"/>
</dbReference>
<dbReference type="InterPro" id="IPR006045">
    <property type="entry name" value="Cupin_1"/>
</dbReference>
<dbReference type="SUPFAM" id="SSF51182">
    <property type="entry name" value="RmlC-like cupins"/>
    <property type="match status" value="1"/>
</dbReference>
<name>B8HRQ6_CYAP4</name>
<dbReference type="KEGG" id="cyn:Cyan7425_3603"/>
<dbReference type="InterPro" id="IPR011051">
    <property type="entry name" value="RmlC_Cupin_sf"/>
</dbReference>